<protein>
    <recommendedName>
        <fullName evidence="4">Protein kinase domain-containing protein</fullName>
    </recommendedName>
</protein>
<dbReference type="Proteomes" id="UP000236333">
    <property type="component" value="Unassembled WGS sequence"/>
</dbReference>
<reference evidence="2 3" key="1">
    <citation type="journal article" date="2017" name="Mol. Biol. Evol.">
        <title>The 4-celled Tetrabaena socialis nuclear genome reveals the essential components for genetic control of cell number at the origin of multicellularity in the volvocine lineage.</title>
        <authorList>
            <person name="Featherston J."/>
            <person name="Arakaki Y."/>
            <person name="Hanschen E.R."/>
            <person name="Ferris P.J."/>
            <person name="Michod R.E."/>
            <person name="Olson B.J.S.C."/>
            <person name="Nozaki H."/>
            <person name="Durand P.M."/>
        </authorList>
    </citation>
    <scope>NUCLEOTIDE SEQUENCE [LARGE SCALE GENOMIC DNA]</scope>
    <source>
        <strain evidence="2 3">NIES-571</strain>
    </source>
</reference>
<evidence type="ECO:0000256" key="1">
    <source>
        <dbReference type="SAM" id="MobiDB-lite"/>
    </source>
</evidence>
<organism evidence="2 3">
    <name type="scientific">Tetrabaena socialis</name>
    <dbReference type="NCBI Taxonomy" id="47790"/>
    <lineage>
        <taxon>Eukaryota</taxon>
        <taxon>Viridiplantae</taxon>
        <taxon>Chlorophyta</taxon>
        <taxon>core chlorophytes</taxon>
        <taxon>Chlorophyceae</taxon>
        <taxon>CS clade</taxon>
        <taxon>Chlamydomonadales</taxon>
        <taxon>Tetrabaenaceae</taxon>
        <taxon>Tetrabaena</taxon>
    </lineage>
</organism>
<accession>A0A2J8A971</accession>
<dbReference type="AlphaFoldDB" id="A0A2J8A971"/>
<dbReference type="InterPro" id="IPR011009">
    <property type="entry name" value="Kinase-like_dom_sf"/>
</dbReference>
<evidence type="ECO:0000313" key="2">
    <source>
        <dbReference type="EMBL" id="PNH09084.1"/>
    </source>
</evidence>
<gene>
    <name evidence="2" type="ORF">TSOC_004337</name>
</gene>
<dbReference type="SUPFAM" id="SSF56112">
    <property type="entry name" value="Protein kinase-like (PK-like)"/>
    <property type="match status" value="1"/>
</dbReference>
<sequence length="140" mass="14080">MLRLQDRLPPGVDPAVSSLLHDCLAEDPAARPSMEAVLQRLAGVRELPQPQGTGAQAAAGVRPSGGGAGEALDAGPGAGVGKERHVGVEGGEQQAARGQRLVGGGPAAYLDVREQQRRQQAVPGAALRQASQGATVLAAA</sequence>
<dbReference type="EMBL" id="PGGS01000105">
    <property type="protein sequence ID" value="PNH09084.1"/>
    <property type="molecule type" value="Genomic_DNA"/>
</dbReference>
<name>A0A2J8A971_9CHLO</name>
<evidence type="ECO:0000313" key="3">
    <source>
        <dbReference type="Proteomes" id="UP000236333"/>
    </source>
</evidence>
<evidence type="ECO:0008006" key="4">
    <source>
        <dbReference type="Google" id="ProtNLM"/>
    </source>
</evidence>
<feature type="region of interest" description="Disordered" evidence="1">
    <location>
        <begin position="47"/>
        <end position="140"/>
    </location>
</feature>
<keyword evidence="3" id="KW-1185">Reference proteome</keyword>
<feature type="compositionally biased region" description="Low complexity" evidence="1">
    <location>
        <begin position="48"/>
        <end position="60"/>
    </location>
</feature>
<comment type="caution">
    <text evidence="2">The sequence shown here is derived from an EMBL/GenBank/DDBJ whole genome shotgun (WGS) entry which is preliminary data.</text>
</comment>
<proteinExistence type="predicted"/>
<dbReference type="Gene3D" id="1.10.510.10">
    <property type="entry name" value="Transferase(Phosphotransferase) domain 1"/>
    <property type="match status" value="1"/>
</dbReference>